<dbReference type="Gene3D" id="2.60.120.260">
    <property type="entry name" value="Galactose-binding domain-like"/>
    <property type="match status" value="1"/>
</dbReference>
<dbReference type="InterPro" id="IPR000421">
    <property type="entry name" value="FA58C"/>
</dbReference>
<organism evidence="4 5">
    <name type="scientific">Amycolatopsis balhimycina DSM 5908</name>
    <dbReference type="NCBI Taxonomy" id="1081091"/>
    <lineage>
        <taxon>Bacteria</taxon>
        <taxon>Bacillati</taxon>
        <taxon>Actinomycetota</taxon>
        <taxon>Actinomycetes</taxon>
        <taxon>Pseudonocardiales</taxon>
        <taxon>Pseudonocardiaceae</taxon>
        <taxon>Amycolatopsis</taxon>
    </lineage>
</organism>
<dbReference type="InterPro" id="IPR008979">
    <property type="entry name" value="Galactose-bd-like_sf"/>
</dbReference>
<evidence type="ECO:0000313" key="5">
    <source>
        <dbReference type="Proteomes" id="UP000286716"/>
    </source>
</evidence>
<gene>
    <name evidence="4" type="ORF">DMA12_18615</name>
</gene>
<dbReference type="RefSeq" id="WP_020640777.1">
    <property type="nucleotide sequence ID" value="NZ_QHHU01000024.1"/>
</dbReference>
<proteinExistence type="predicted"/>
<feature type="transmembrane region" description="Helical" evidence="2">
    <location>
        <begin position="1204"/>
        <end position="1225"/>
    </location>
</feature>
<dbReference type="GO" id="GO:0016740">
    <property type="term" value="F:transferase activity"/>
    <property type="evidence" value="ECO:0007669"/>
    <property type="project" value="InterPro"/>
</dbReference>
<feature type="compositionally biased region" description="Basic and acidic residues" evidence="1">
    <location>
        <begin position="1"/>
        <end position="22"/>
    </location>
</feature>
<evidence type="ECO:0000259" key="3">
    <source>
        <dbReference type="PROSITE" id="PS50022"/>
    </source>
</evidence>
<comment type="caution">
    <text evidence="4">The sequence shown here is derived from an EMBL/GenBank/DDBJ whole genome shotgun (WGS) entry which is preliminary data.</text>
</comment>
<feature type="transmembrane region" description="Helical" evidence="2">
    <location>
        <begin position="87"/>
        <end position="108"/>
    </location>
</feature>
<keyword evidence="2" id="KW-1133">Transmembrane helix</keyword>
<feature type="transmembrane region" description="Helical" evidence="2">
    <location>
        <begin position="336"/>
        <end position="354"/>
    </location>
</feature>
<evidence type="ECO:0000256" key="2">
    <source>
        <dbReference type="SAM" id="Phobius"/>
    </source>
</evidence>
<evidence type="ECO:0000313" key="4">
    <source>
        <dbReference type="EMBL" id="RSM43604.1"/>
    </source>
</evidence>
<evidence type="ECO:0000256" key="1">
    <source>
        <dbReference type="SAM" id="MobiDB-lite"/>
    </source>
</evidence>
<feature type="transmembrane region" description="Helical" evidence="2">
    <location>
        <begin position="1237"/>
        <end position="1262"/>
    </location>
</feature>
<dbReference type="Pfam" id="PF24607">
    <property type="entry name" value="CBM_AftD"/>
    <property type="match status" value="2"/>
</dbReference>
<protein>
    <submittedName>
        <fullName evidence="4">DUF3367 domain-containing protein</fullName>
    </submittedName>
</protein>
<feature type="domain" description="F5/8 type C" evidence="3">
    <location>
        <begin position="677"/>
        <end position="749"/>
    </location>
</feature>
<feature type="transmembrane region" description="Helical" evidence="2">
    <location>
        <begin position="155"/>
        <end position="176"/>
    </location>
</feature>
<feature type="transmembrane region" description="Helical" evidence="2">
    <location>
        <begin position="1274"/>
        <end position="1293"/>
    </location>
</feature>
<keyword evidence="2" id="KW-0472">Membrane</keyword>
<feature type="transmembrane region" description="Helical" evidence="2">
    <location>
        <begin position="196"/>
        <end position="222"/>
    </location>
</feature>
<name>A0A428WKJ3_AMYBA</name>
<keyword evidence="5" id="KW-1185">Reference proteome</keyword>
<keyword evidence="2" id="KW-0812">Transmembrane</keyword>
<dbReference type="Proteomes" id="UP000286716">
    <property type="component" value="Unassembled WGS sequence"/>
</dbReference>
<feature type="transmembrane region" description="Helical" evidence="2">
    <location>
        <begin position="114"/>
        <end position="134"/>
    </location>
</feature>
<dbReference type="PROSITE" id="PS50022">
    <property type="entry name" value="FA58C_3"/>
    <property type="match status" value="1"/>
</dbReference>
<feature type="transmembrane region" description="Helical" evidence="2">
    <location>
        <begin position="1299"/>
        <end position="1321"/>
    </location>
</feature>
<feature type="region of interest" description="Disordered" evidence="1">
    <location>
        <begin position="1"/>
        <end position="23"/>
    </location>
</feature>
<dbReference type="EMBL" id="QHHU01000024">
    <property type="protein sequence ID" value="RSM43604.1"/>
    <property type="molecule type" value="Genomic_DNA"/>
</dbReference>
<reference evidence="4 5" key="1">
    <citation type="submission" date="2018-05" db="EMBL/GenBank/DDBJ databases">
        <title>Evolution of GPA BGCs.</title>
        <authorList>
            <person name="Waglechner N."/>
            <person name="Wright G.D."/>
        </authorList>
    </citation>
    <scope>NUCLEOTIDE SEQUENCE [LARGE SCALE GENOMIC DNA]</scope>
    <source>
        <strain evidence="4 5">DSM 5908</strain>
    </source>
</reference>
<feature type="transmembrane region" description="Helical" evidence="2">
    <location>
        <begin position="234"/>
        <end position="255"/>
    </location>
</feature>
<dbReference type="InterPro" id="IPR056997">
    <property type="entry name" value="CBM_AftD"/>
</dbReference>
<feature type="transmembrane region" description="Helical" evidence="2">
    <location>
        <begin position="305"/>
        <end position="324"/>
    </location>
</feature>
<dbReference type="InterPro" id="IPR021798">
    <property type="entry name" value="AftD_N"/>
</dbReference>
<dbReference type="OrthoDB" id="5242711at2"/>
<accession>A0A428WKJ3</accession>
<sequence length="1342" mass="142065">MVTTTRDRTRDDAPPAERDRKFSPGAFIRRPSTWIVLALTTLSFLQMPGKTTFDTKLDLAVDPLAFLGRALHLWNPQATAGELQNQAYGYLFPMGPFFALCQAAGVPAWIAQRLWGAILLSVAFGGALLLARAMKLGTERTRLIGALGYALAPRMLTEIGGLSAEMLPAVLLPWVLVPLVRAGSTGSPRRAAGLSALAVLCMGGVNGAMVVMALVLPGLWLLTRKWTRHHVELVLWWFVFVVGATLWWILPLLLLGEYSLPFLDYIESATNTTAPMSLFEVLRGTNQWVAYVVQGTPWWPGGWSLIDNPVLMLATGLVAGVGLFGLTRRGLPERRFLVLGVVTGLTLLTIGYVGTLDSPLAEQVRHLLDGPLAPLRNVHKFEPVLRLPLMLAFVHGISSPVTAPRRFLRPALGLLLVLVMAAPAWLLNLRSGPGWNEVPAYWYDAMGYVAKADPNARTLLLPATGFGEYDWGRTVDEPAQAIARSPWAVRNQVPLGSEGNTRLMDSVDAALADGRGDPGLAALLARSGYRFLLLRNDIERERTAAPPIATLRAGLAGSPGIGKAAEFGPLEVYEVKQPVPLATATSTKDVPTVSGGPENLLPLIDSGQLDPATPAVLTGDGGSAGGPRLVTDGLRRAERNVGGVRDNLSQTLTAGEAYRQQRAAGDLLPFPGQEHQTVAAYRGIRAVTASTAASFADAFGGSDPSHQPFAAIDGDPRTAWHSSSFTGPVGQWLEVELDTPRLVNSVQLQMVDDIRVGWPPTRIRITTDNGSVDQQVIRGAGPHEYSVAAGVTRKVRITLLSLVVGRQDGNVGIAELKIPGTEPQRALEVPADLPAGPAPGFAFTRGAQPRYACLPVGDAVRCNAAVARDGEEPDGIRRLFSTPADETFLVGGSVLPAGGGRNPVSLPGVTVASTSQLGGDPAAGGFAAVDGDPGTTWRPDVTDLRPALTLGWASPQRISGLHIGVAPSSGARVPRQVQLVGRSAARTVQLDAGGSASFEPLDTDQLQIVLPGDDDDPTARAFVGVGSLSLSGSPDLLPGPDPAFTVPCGSGPNVHLDGLDYRTSVQGTLSDITQHRPLALRMCRDSEGGIALPSGGHELRTDRSDSFVVQDLWLRPVHASATPPGHRAVQVGEWDAASRSVKVAPGPEAVLAVPENANAGWEATLDGQQLTRTRVDGWQQAWIVPAGVGGTVSLAFEPDAHYRLSLLIGAAAVLALLIGVAWPAHRRRFTVSAGGSWVPVVLIGLLVALGGMLPVVLLIACLLVRQFSERAPRYLAFGGMAVAAAVSVTGRVLGHGQEWAYGPVTQAALLLAAAAMVATCVEWFTRRDNPTEPPPQLPRGST</sequence>
<dbReference type="SUPFAM" id="SSF49785">
    <property type="entry name" value="Galactose-binding domain-like"/>
    <property type="match status" value="1"/>
</dbReference>
<dbReference type="Pfam" id="PF11847">
    <property type="entry name" value="GT-C_AftD"/>
    <property type="match status" value="1"/>
</dbReference>